<dbReference type="STRING" id="71784.A0A1Y2BJQ2"/>
<evidence type="ECO:0000256" key="1">
    <source>
        <dbReference type="SAM" id="MobiDB-lite"/>
    </source>
</evidence>
<feature type="compositionally biased region" description="Polar residues" evidence="1">
    <location>
        <begin position="1"/>
        <end position="11"/>
    </location>
</feature>
<dbReference type="PANTHER" id="PTHR12398">
    <property type="entry name" value="PROTEIN PHOSPHATASE INHIBITOR"/>
    <property type="match status" value="1"/>
</dbReference>
<feature type="region of interest" description="Disordered" evidence="1">
    <location>
        <begin position="262"/>
        <end position="285"/>
    </location>
</feature>
<dbReference type="Proteomes" id="UP000193986">
    <property type="component" value="Unassembled WGS sequence"/>
</dbReference>
<protein>
    <recommendedName>
        <fullName evidence="4">Protein phosphatase inhibitor 2</fullName>
    </recommendedName>
</protein>
<evidence type="ECO:0000313" key="3">
    <source>
        <dbReference type="Proteomes" id="UP000193986"/>
    </source>
</evidence>
<dbReference type="InterPro" id="IPR007062">
    <property type="entry name" value="PPI-2"/>
</dbReference>
<comment type="caution">
    <text evidence="2">The sequence shown here is derived from an EMBL/GenBank/DDBJ whole genome shotgun (WGS) entry which is preliminary data.</text>
</comment>
<feature type="region of interest" description="Disordered" evidence="1">
    <location>
        <begin position="130"/>
        <end position="205"/>
    </location>
</feature>
<evidence type="ECO:0000313" key="2">
    <source>
        <dbReference type="EMBL" id="ORY34999.1"/>
    </source>
</evidence>
<dbReference type="Pfam" id="PF04979">
    <property type="entry name" value="IPP-2"/>
    <property type="match status" value="1"/>
</dbReference>
<dbReference type="PANTHER" id="PTHR12398:SF20">
    <property type="entry name" value="PROTEIN PHOSPHATASE 1 REGULATORY INHIBITOR SUBUNIT 2"/>
    <property type="match status" value="1"/>
</dbReference>
<accession>A0A1Y2BJQ2</accession>
<feature type="compositionally biased region" description="Low complexity" evidence="1">
    <location>
        <begin position="143"/>
        <end position="167"/>
    </location>
</feature>
<name>A0A1Y2BJQ2_9TREE</name>
<dbReference type="InParanoid" id="A0A1Y2BJQ2"/>
<feature type="compositionally biased region" description="Basic and acidic residues" evidence="1">
    <location>
        <begin position="226"/>
        <end position="236"/>
    </location>
</feature>
<dbReference type="Gene3D" id="6.10.250.1050">
    <property type="match status" value="1"/>
</dbReference>
<dbReference type="GO" id="GO:0009966">
    <property type="term" value="P:regulation of signal transduction"/>
    <property type="evidence" value="ECO:0007669"/>
    <property type="project" value="InterPro"/>
</dbReference>
<feature type="compositionally biased region" description="Low complexity" evidence="1">
    <location>
        <begin position="31"/>
        <end position="52"/>
    </location>
</feature>
<dbReference type="OrthoDB" id="551302at2759"/>
<feature type="region of interest" description="Disordered" evidence="1">
    <location>
        <begin position="1"/>
        <end position="92"/>
    </location>
</feature>
<feature type="region of interest" description="Disordered" evidence="1">
    <location>
        <begin position="217"/>
        <end position="242"/>
    </location>
</feature>
<dbReference type="GO" id="GO:0004864">
    <property type="term" value="F:protein phosphatase inhibitor activity"/>
    <property type="evidence" value="ECO:0007669"/>
    <property type="project" value="InterPro"/>
</dbReference>
<feature type="compositionally biased region" description="Basic and acidic residues" evidence="1">
    <location>
        <begin position="77"/>
        <end position="91"/>
    </location>
</feature>
<proteinExistence type="predicted"/>
<dbReference type="EMBL" id="MCFC01000002">
    <property type="protein sequence ID" value="ORY34999.1"/>
    <property type="molecule type" value="Genomic_DNA"/>
</dbReference>
<keyword evidence="3" id="KW-1185">Reference proteome</keyword>
<reference evidence="2 3" key="1">
    <citation type="submission" date="2016-07" db="EMBL/GenBank/DDBJ databases">
        <title>Pervasive Adenine N6-methylation of Active Genes in Fungi.</title>
        <authorList>
            <consortium name="DOE Joint Genome Institute"/>
            <person name="Mondo S.J."/>
            <person name="Dannebaum R.O."/>
            <person name="Kuo R.C."/>
            <person name="Labutti K."/>
            <person name="Haridas S."/>
            <person name="Kuo A."/>
            <person name="Salamov A."/>
            <person name="Ahrendt S.R."/>
            <person name="Lipzen A."/>
            <person name="Sullivan W."/>
            <person name="Andreopoulos W.B."/>
            <person name="Clum A."/>
            <person name="Lindquist E."/>
            <person name="Daum C."/>
            <person name="Ramamoorthy G.K."/>
            <person name="Gryganskyi A."/>
            <person name="Culley D."/>
            <person name="Magnuson J.K."/>
            <person name="James T.Y."/>
            <person name="O'Malley M.A."/>
            <person name="Stajich J.E."/>
            <person name="Spatafora J.W."/>
            <person name="Visel A."/>
            <person name="Grigoriev I.V."/>
        </authorList>
    </citation>
    <scope>NUCLEOTIDE SEQUENCE [LARGE SCALE GENOMIC DNA]</scope>
    <source>
        <strain evidence="2 3">68-887.2</strain>
    </source>
</reference>
<dbReference type="AlphaFoldDB" id="A0A1Y2BJQ2"/>
<gene>
    <name evidence="2" type="ORF">BCR39DRAFT_515999</name>
</gene>
<evidence type="ECO:0008006" key="4">
    <source>
        <dbReference type="Google" id="ProtNLM"/>
    </source>
</evidence>
<organism evidence="2 3">
    <name type="scientific">Naematelia encephala</name>
    <dbReference type="NCBI Taxonomy" id="71784"/>
    <lineage>
        <taxon>Eukaryota</taxon>
        <taxon>Fungi</taxon>
        <taxon>Dikarya</taxon>
        <taxon>Basidiomycota</taxon>
        <taxon>Agaricomycotina</taxon>
        <taxon>Tremellomycetes</taxon>
        <taxon>Tremellales</taxon>
        <taxon>Naemateliaceae</taxon>
        <taxon>Naematelia</taxon>
    </lineage>
</organism>
<sequence length="285" mass="30947">MSDTSKPTYASTHDHPSHIDLPPAPGGTDIAPAPDDLLSPPVPSSSRPAPARGILKNPLRRPSLLPDDRGMISPQTDMDREKEGERLKWDEENLLETEIQKDSLMKIDEPKTPYVRYDAVNDIVLDDVPDFDLRSERPPPSPLNSLPDSPHTARRSSSSTSSSRSASFSLPTRPHPVRPGQSSSTPPAGTGAFPSISAPIGATQANTAANAGLEVFDDSEEEFMDEEARRRHEQFQKKRGKHYGNEAKIALQKAKELLKQVEAEEEAEGAENGEAPQVVAPNGVA</sequence>